<protein>
    <submittedName>
        <fullName evidence="3">Nonribosomal peptide synthase</fullName>
    </submittedName>
</protein>
<keyword evidence="1" id="KW-0436">Ligase</keyword>
<dbReference type="GO" id="GO:0031177">
    <property type="term" value="F:phosphopantetheine binding"/>
    <property type="evidence" value="ECO:0007669"/>
    <property type="project" value="TreeGrafter"/>
</dbReference>
<dbReference type="InterPro" id="IPR001242">
    <property type="entry name" value="Condensation_dom"/>
</dbReference>
<dbReference type="GO" id="GO:0044550">
    <property type="term" value="P:secondary metabolite biosynthetic process"/>
    <property type="evidence" value="ECO:0007669"/>
    <property type="project" value="TreeGrafter"/>
</dbReference>
<dbReference type="SUPFAM" id="SSF52777">
    <property type="entry name" value="CoA-dependent acyltransferases"/>
    <property type="match status" value="2"/>
</dbReference>
<dbReference type="GO" id="GO:0005737">
    <property type="term" value="C:cytoplasm"/>
    <property type="evidence" value="ECO:0007669"/>
    <property type="project" value="TreeGrafter"/>
</dbReference>
<evidence type="ECO:0000256" key="1">
    <source>
        <dbReference type="ARBA" id="ARBA00022598"/>
    </source>
</evidence>
<dbReference type="CDD" id="cd19535">
    <property type="entry name" value="Cyc_NRPS"/>
    <property type="match status" value="1"/>
</dbReference>
<keyword evidence="4" id="KW-1185">Reference proteome</keyword>
<evidence type="ECO:0000259" key="2">
    <source>
        <dbReference type="Pfam" id="PF00668"/>
    </source>
</evidence>
<evidence type="ECO:0000313" key="3">
    <source>
        <dbReference type="EMBL" id="SFP81837.1"/>
    </source>
</evidence>
<dbReference type="Gene3D" id="3.30.559.10">
    <property type="entry name" value="Chloramphenicol acetyltransferase-like domain"/>
    <property type="match status" value="1"/>
</dbReference>
<dbReference type="AlphaFoldDB" id="A0A662ZKH4"/>
<organism evidence="3 4">
    <name type="scientific">Ruminobacter amylophilus</name>
    <dbReference type="NCBI Taxonomy" id="867"/>
    <lineage>
        <taxon>Bacteria</taxon>
        <taxon>Pseudomonadati</taxon>
        <taxon>Pseudomonadota</taxon>
        <taxon>Gammaproteobacteria</taxon>
        <taxon>Aeromonadales</taxon>
        <taxon>Succinivibrionaceae</taxon>
        <taxon>Ruminobacter</taxon>
    </lineage>
</organism>
<feature type="domain" description="Condensation" evidence="2">
    <location>
        <begin position="18"/>
        <end position="433"/>
    </location>
</feature>
<name>A0A662ZKH4_9GAMM</name>
<reference evidence="3 4" key="1">
    <citation type="submission" date="2016-10" db="EMBL/GenBank/DDBJ databases">
        <authorList>
            <person name="Varghese N."/>
            <person name="Submissions S."/>
        </authorList>
    </citation>
    <scope>NUCLEOTIDE SEQUENCE [LARGE SCALE GENOMIC DNA]</scope>
    <source>
        <strain evidence="3 4">DSM 1361</strain>
    </source>
</reference>
<dbReference type="OrthoDB" id="9757559at2"/>
<feature type="non-terminal residue" evidence="3">
    <location>
        <position position="484"/>
    </location>
</feature>
<sequence length="484" mass="54576">SSELFRVKEDPEHRHDPFPLTEVQQAYWMGQMQSLSLNSKTYYMVELTGSPLNRERLCHAFDLLKKRHEMLRAVITDDGMQTIRKQAAASDIPYFSVTDEQEACSSVSEWWDNLNKDSVCHPVAAAGFLYGTGMRLAIAFSYMNLDGYSVKLLLKDLAQAYNDPAGYENRPPLTLSFRDYVLSAVADESRIESARKYWDEKIAVMPNAPQLPLRCSPDTVEESHFIRLAHTVKNRDWHKLRAKASACGITPSAVLLHAYLATLSRYSGENDVTVNVTLFDRKRIHPEIMDITGDFTSLLPVSYTPDTSLTFADAARKTAENLAEGLDHRELSSIYIQRELSRKRGSGMASLPVIFTSTLGVSQNDEDASPADGFLQITEGGMSETPQVWLDHQLYEKQDGIYLTWDYVEGLFDPSTVREMFDCYLETVMNIADGEWNRPINPELSRKTADTRKRINSTGAPVSDTLLAERIFTNAETRPDSPAL</sequence>
<dbReference type="InterPro" id="IPR023213">
    <property type="entry name" value="CAT-like_dom_sf"/>
</dbReference>
<dbReference type="PANTHER" id="PTHR45527">
    <property type="entry name" value="NONRIBOSOMAL PEPTIDE SYNTHETASE"/>
    <property type="match status" value="1"/>
</dbReference>
<dbReference type="InterPro" id="IPR057737">
    <property type="entry name" value="Condensation_MtbB-like"/>
</dbReference>
<dbReference type="EMBL" id="FOXF01000103">
    <property type="protein sequence ID" value="SFP81837.1"/>
    <property type="molecule type" value="Genomic_DNA"/>
</dbReference>
<evidence type="ECO:0000313" key="4">
    <source>
        <dbReference type="Proteomes" id="UP000243745"/>
    </source>
</evidence>
<accession>A0A662ZKH4</accession>
<dbReference type="GO" id="GO:0043041">
    <property type="term" value="P:amino acid activation for nonribosomal peptide biosynthetic process"/>
    <property type="evidence" value="ECO:0007669"/>
    <property type="project" value="TreeGrafter"/>
</dbReference>
<dbReference type="GO" id="GO:0016874">
    <property type="term" value="F:ligase activity"/>
    <property type="evidence" value="ECO:0007669"/>
    <property type="project" value="UniProtKB-KW"/>
</dbReference>
<proteinExistence type="predicted"/>
<dbReference type="PANTHER" id="PTHR45527:SF10">
    <property type="entry name" value="PYOCHELIN SYNTHASE PCHF"/>
    <property type="match status" value="1"/>
</dbReference>
<dbReference type="Proteomes" id="UP000243745">
    <property type="component" value="Unassembled WGS sequence"/>
</dbReference>
<feature type="non-terminal residue" evidence="3">
    <location>
        <position position="1"/>
    </location>
</feature>
<dbReference type="Pfam" id="PF00668">
    <property type="entry name" value="Condensation"/>
    <property type="match status" value="1"/>
</dbReference>
<dbReference type="Gene3D" id="3.30.559.30">
    <property type="entry name" value="Nonribosomal peptide synthetase, condensation domain"/>
    <property type="match status" value="1"/>
</dbReference>
<dbReference type="RefSeq" id="WP_143066544.1">
    <property type="nucleotide sequence ID" value="NZ_FOXF01000103.1"/>
</dbReference>
<gene>
    <name evidence="3" type="ORF">SAMN02910344_02357</name>
</gene>